<gene>
    <name evidence="1" type="ORF">EIN_407430</name>
</gene>
<organism evidence="1 2">
    <name type="scientific">Entamoeba invadens IP1</name>
    <dbReference type="NCBI Taxonomy" id="370355"/>
    <lineage>
        <taxon>Eukaryota</taxon>
        <taxon>Amoebozoa</taxon>
        <taxon>Evosea</taxon>
        <taxon>Archamoebae</taxon>
        <taxon>Mastigamoebida</taxon>
        <taxon>Entamoebidae</taxon>
        <taxon>Entamoeba</taxon>
    </lineage>
</organism>
<dbReference type="RefSeq" id="XP_004184900.1">
    <property type="nucleotide sequence ID" value="XM_004184852.1"/>
</dbReference>
<dbReference type="KEGG" id="eiv:EIN_407430"/>
<keyword evidence="2" id="KW-1185">Reference proteome</keyword>
<sequence length="292" mass="33851">MHIHRYTIFINKQDQSYQKKVDTIISSLVKCRVPRCSIRICNISDDEEFQKSLKEITSGVDFPYLFLWGEFFGGYDQVQMGLADGTLMLSVLNNPNKLHAGKKVGLIRPKSDLEKATIVDDYIHKEEHADIFTEGEIITEYENHSDEEKLVEMKGIKAGINLKQSSWISATEWLLRVLTGGLFSPLMAKPVVPQTVTKEEGDLDFDVVRTNWFWKHQPRTIRLSSKKFYRLNAGIFREEFLYENVLQVVVDGKNIVINFSKVSYSQFLFCDQVEEFLEELQKRCPFATFKQV</sequence>
<dbReference type="EMBL" id="KB207048">
    <property type="protein sequence ID" value="ELP85554.1"/>
    <property type="molecule type" value="Genomic_DNA"/>
</dbReference>
<proteinExistence type="predicted"/>
<dbReference type="GeneID" id="14884663"/>
<dbReference type="InterPro" id="IPR036249">
    <property type="entry name" value="Thioredoxin-like_sf"/>
</dbReference>
<name>A0A0A1TWI0_ENTIV</name>
<protein>
    <submittedName>
        <fullName evidence="1">Uncharacterized protein</fullName>
    </submittedName>
</protein>
<reference evidence="1 2" key="1">
    <citation type="submission" date="2012-10" db="EMBL/GenBank/DDBJ databases">
        <authorList>
            <person name="Zafar N."/>
            <person name="Inman J."/>
            <person name="Hall N."/>
            <person name="Lorenzi H."/>
            <person name="Caler E."/>
        </authorList>
    </citation>
    <scope>NUCLEOTIDE SEQUENCE [LARGE SCALE GENOMIC DNA]</scope>
    <source>
        <strain evidence="1 2">IP1</strain>
    </source>
</reference>
<dbReference type="OMA" id="HRYTIFI"/>
<dbReference type="Gene3D" id="3.40.30.10">
    <property type="entry name" value="Glutaredoxin"/>
    <property type="match status" value="1"/>
</dbReference>
<dbReference type="SUPFAM" id="SSF52833">
    <property type="entry name" value="Thioredoxin-like"/>
    <property type="match status" value="1"/>
</dbReference>
<dbReference type="PROSITE" id="PS51354">
    <property type="entry name" value="GLUTAREDOXIN_2"/>
    <property type="match status" value="1"/>
</dbReference>
<evidence type="ECO:0000313" key="2">
    <source>
        <dbReference type="Proteomes" id="UP000014680"/>
    </source>
</evidence>
<dbReference type="OrthoDB" id="15922at2759"/>
<dbReference type="VEuPathDB" id="AmoebaDB:EIN_407430"/>
<evidence type="ECO:0000313" key="1">
    <source>
        <dbReference type="EMBL" id="ELP85554.1"/>
    </source>
</evidence>
<dbReference type="AlphaFoldDB" id="A0A0A1TWI0"/>
<dbReference type="Proteomes" id="UP000014680">
    <property type="component" value="Unassembled WGS sequence"/>
</dbReference>
<accession>A0A0A1TWI0</accession>